<keyword evidence="12" id="KW-0961">Cell wall biogenesis/degradation</keyword>
<evidence type="ECO:0000256" key="12">
    <source>
        <dbReference type="ARBA" id="ARBA00023316"/>
    </source>
</evidence>
<dbReference type="RefSeq" id="WP_135761291.1">
    <property type="nucleotide sequence ID" value="NZ_RQHW01000047.1"/>
</dbReference>
<keyword evidence="11" id="KW-0131">Cell cycle</keyword>
<dbReference type="InterPro" id="IPR036565">
    <property type="entry name" value="Mur-like_cat_sf"/>
</dbReference>
<dbReference type="GO" id="GO:0071555">
    <property type="term" value="P:cell wall organization"/>
    <property type="evidence" value="ECO:0007669"/>
    <property type="project" value="UniProtKB-KW"/>
</dbReference>
<proteinExistence type="predicted"/>
<evidence type="ECO:0000313" key="19">
    <source>
        <dbReference type="Proteomes" id="UP000298058"/>
    </source>
</evidence>
<dbReference type="EC" id="6.3.2.8" evidence="3 14"/>
<keyword evidence="10" id="KW-0573">Peptidoglycan synthesis</keyword>
<dbReference type="InterPro" id="IPR004101">
    <property type="entry name" value="Mur_ligase_C"/>
</dbReference>
<evidence type="ECO:0000256" key="14">
    <source>
        <dbReference type="NCBIfam" id="TIGR01082"/>
    </source>
</evidence>
<keyword evidence="19" id="KW-1185">Reference proteome</keyword>
<dbReference type="Gene3D" id="3.90.190.20">
    <property type="entry name" value="Mur ligase, C-terminal domain"/>
    <property type="match status" value="1"/>
</dbReference>
<evidence type="ECO:0000256" key="2">
    <source>
        <dbReference type="ARBA" id="ARBA00004752"/>
    </source>
</evidence>
<keyword evidence="6" id="KW-0132">Cell division</keyword>
<evidence type="ECO:0000256" key="1">
    <source>
        <dbReference type="ARBA" id="ARBA00004496"/>
    </source>
</evidence>
<dbReference type="Proteomes" id="UP000298058">
    <property type="component" value="Unassembled WGS sequence"/>
</dbReference>
<feature type="domain" description="Mur ligase central" evidence="17">
    <location>
        <begin position="115"/>
        <end position="314"/>
    </location>
</feature>
<keyword evidence="9" id="KW-0133">Cell shape</keyword>
<name>A0A4R9M1J2_9LEPT</name>
<dbReference type="GO" id="GO:0008763">
    <property type="term" value="F:UDP-N-acetylmuramate-L-alanine ligase activity"/>
    <property type="evidence" value="ECO:0007669"/>
    <property type="project" value="UniProtKB-UniRule"/>
</dbReference>
<dbReference type="GO" id="GO:0005737">
    <property type="term" value="C:cytoplasm"/>
    <property type="evidence" value="ECO:0007669"/>
    <property type="project" value="UniProtKB-SubCell"/>
</dbReference>
<dbReference type="Pfam" id="PF02875">
    <property type="entry name" value="Mur_ligase_C"/>
    <property type="match status" value="1"/>
</dbReference>
<dbReference type="Gene3D" id="3.40.1190.10">
    <property type="entry name" value="Mur-like, catalytic domain"/>
    <property type="match status" value="1"/>
</dbReference>
<evidence type="ECO:0000256" key="10">
    <source>
        <dbReference type="ARBA" id="ARBA00022984"/>
    </source>
</evidence>
<keyword evidence="4" id="KW-0963">Cytoplasm</keyword>
<comment type="caution">
    <text evidence="18">The sequence shown here is derived from an EMBL/GenBank/DDBJ whole genome shotgun (WGS) entry which is preliminary data.</text>
</comment>
<comment type="subcellular location">
    <subcellularLocation>
        <location evidence="1">Cytoplasm</location>
    </subcellularLocation>
</comment>
<dbReference type="GO" id="GO:0005524">
    <property type="term" value="F:ATP binding"/>
    <property type="evidence" value="ECO:0007669"/>
    <property type="project" value="UniProtKB-KW"/>
</dbReference>
<dbReference type="SUPFAM" id="SSF53244">
    <property type="entry name" value="MurD-like peptide ligases, peptide-binding domain"/>
    <property type="match status" value="1"/>
</dbReference>
<evidence type="ECO:0000256" key="8">
    <source>
        <dbReference type="ARBA" id="ARBA00022840"/>
    </source>
</evidence>
<evidence type="ECO:0000256" key="5">
    <source>
        <dbReference type="ARBA" id="ARBA00022598"/>
    </source>
</evidence>
<dbReference type="Pfam" id="PF01225">
    <property type="entry name" value="Mur_ligase"/>
    <property type="match status" value="1"/>
</dbReference>
<evidence type="ECO:0000256" key="4">
    <source>
        <dbReference type="ARBA" id="ARBA00022490"/>
    </source>
</evidence>
<comment type="pathway">
    <text evidence="2">Cell wall biogenesis; peptidoglycan biosynthesis.</text>
</comment>
<gene>
    <name evidence="18" type="primary">murC</name>
    <name evidence="18" type="ORF">EHS15_14630</name>
</gene>
<dbReference type="GO" id="GO:0051301">
    <property type="term" value="P:cell division"/>
    <property type="evidence" value="ECO:0007669"/>
    <property type="project" value="UniProtKB-KW"/>
</dbReference>
<evidence type="ECO:0000313" key="18">
    <source>
        <dbReference type="EMBL" id="TGN18608.1"/>
    </source>
</evidence>
<dbReference type="Gene3D" id="3.40.50.720">
    <property type="entry name" value="NAD(P)-binding Rossmann-like Domain"/>
    <property type="match status" value="1"/>
</dbReference>
<dbReference type="PANTHER" id="PTHR43445">
    <property type="entry name" value="UDP-N-ACETYLMURAMATE--L-ALANINE LIGASE-RELATED"/>
    <property type="match status" value="1"/>
</dbReference>
<sequence length="482" mass="53037">MPLIDSLPGDRVLFLGIGGSGMSSLAHILLDLGFGVLGYDKKSSDITDFLSERGAKIRNDLSGIETKDFDFIVYSSAVNDKNHSVYKEVQAFAKPMFHRSDVLHRVFERGKSISVAGSHGKTSTTAMVSQILETEKKDPTIMIGGDTALLGKRGGKAGKGEWGVYESDESDGTFLKHSANIRIATNVDNDHLDHYGDRQKLEVAFQSYLGPLLPGHAIVQGQDPGIQSVLARIATEPTFSKNFHLWILLPSFWDVSDSLLKELKLKLGDRLHLIHFQFEEDRLNVKVSEVRFQLNLPFSGTHYLLNGLCAATAAFIAGIEWEKSASILSEYVGVKRRQEVLGVKDGITVMDDYGHHPTEIKTVIESIQNSKKGNGKLVVLFQPHRYTRTDLLQKELAEALSSSEVLYLLPIYTAGEKEIPGVSTSTIAKHIIALEPKVLSGNIEEDLTLIRKSIAHGDILLCLGAGNVRSWGEAFLEEKKAG</sequence>
<dbReference type="AlphaFoldDB" id="A0A4R9M1J2"/>
<dbReference type="OrthoDB" id="9804126at2"/>
<dbReference type="InterPro" id="IPR005758">
    <property type="entry name" value="UDP-N-AcMur_Ala_ligase_MurC"/>
</dbReference>
<comment type="catalytic activity">
    <reaction evidence="13">
        <text>UDP-N-acetyl-alpha-D-muramate + L-alanine + ATP = UDP-N-acetyl-alpha-D-muramoyl-L-alanine + ADP + phosphate + H(+)</text>
        <dbReference type="Rhea" id="RHEA:23372"/>
        <dbReference type="ChEBI" id="CHEBI:15378"/>
        <dbReference type="ChEBI" id="CHEBI:30616"/>
        <dbReference type="ChEBI" id="CHEBI:43474"/>
        <dbReference type="ChEBI" id="CHEBI:57972"/>
        <dbReference type="ChEBI" id="CHEBI:70757"/>
        <dbReference type="ChEBI" id="CHEBI:83898"/>
        <dbReference type="ChEBI" id="CHEBI:456216"/>
        <dbReference type="EC" id="6.3.2.8"/>
    </reaction>
</comment>
<protein>
    <recommendedName>
        <fullName evidence="3 14">UDP-N-acetylmuramate--L-alanine ligase</fullName>
        <ecNumber evidence="3 14">6.3.2.8</ecNumber>
    </recommendedName>
</protein>
<keyword evidence="8" id="KW-0067">ATP-binding</keyword>
<evidence type="ECO:0000256" key="11">
    <source>
        <dbReference type="ARBA" id="ARBA00023306"/>
    </source>
</evidence>
<organism evidence="18 19">
    <name type="scientific">Leptospira idonii</name>
    <dbReference type="NCBI Taxonomy" id="1193500"/>
    <lineage>
        <taxon>Bacteria</taxon>
        <taxon>Pseudomonadati</taxon>
        <taxon>Spirochaetota</taxon>
        <taxon>Spirochaetia</taxon>
        <taxon>Leptospirales</taxon>
        <taxon>Leptospiraceae</taxon>
        <taxon>Leptospira</taxon>
    </lineage>
</organism>
<dbReference type="SUPFAM" id="SSF51984">
    <property type="entry name" value="MurCD N-terminal domain"/>
    <property type="match status" value="1"/>
</dbReference>
<dbReference type="Pfam" id="PF08245">
    <property type="entry name" value="Mur_ligase_M"/>
    <property type="match status" value="1"/>
</dbReference>
<dbReference type="InterPro" id="IPR000713">
    <property type="entry name" value="Mur_ligase_N"/>
</dbReference>
<dbReference type="GO" id="GO:0008360">
    <property type="term" value="P:regulation of cell shape"/>
    <property type="evidence" value="ECO:0007669"/>
    <property type="project" value="UniProtKB-KW"/>
</dbReference>
<evidence type="ECO:0000256" key="7">
    <source>
        <dbReference type="ARBA" id="ARBA00022741"/>
    </source>
</evidence>
<dbReference type="UniPathway" id="UPA00219"/>
<evidence type="ECO:0000256" key="6">
    <source>
        <dbReference type="ARBA" id="ARBA00022618"/>
    </source>
</evidence>
<evidence type="ECO:0000256" key="3">
    <source>
        <dbReference type="ARBA" id="ARBA00012211"/>
    </source>
</evidence>
<evidence type="ECO:0000259" key="16">
    <source>
        <dbReference type="Pfam" id="PF02875"/>
    </source>
</evidence>
<evidence type="ECO:0000259" key="17">
    <source>
        <dbReference type="Pfam" id="PF08245"/>
    </source>
</evidence>
<accession>A0A4R9M1J2</accession>
<dbReference type="PANTHER" id="PTHR43445:SF3">
    <property type="entry name" value="UDP-N-ACETYLMURAMATE--L-ALANINE LIGASE"/>
    <property type="match status" value="1"/>
</dbReference>
<dbReference type="InterPro" id="IPR050061">
    <property type="entry name" value="MurCDEF_pg_biosynth"/>
</dbReference>
<evidence type="ECO:0000259" key="15">
    <source>
        <dbReference type="Pfam" id="PF01225"/>
    </source>
</evidence>
<evidence type="ECO:0000256" key="9">
    <source>
        <dbReference type="ARBA" id="ARBA00022960"/>
    </source>
</evidence>
<dbReference type="SUPFAM" id="SSF53623">
    <property type="entry name" value="MurD-like peptide ligases, catalytic domain"/>
    <property type="match status" value="1"/>
</dbReference>
<keyword evidence="7" id="KW-0547">Nucleotide-binding</keyword>
<dbReference type="InterPro" id="IPR013221">
    <property type="entry name" value="Mur_ligase_cen"/>
</dbReference>
<feature type="domain" description="Mur ligase C-terminal" evidence="16">
    <location>
        <begin position="336"/>
        <end position="466"/>
    </location>
</feature>
<dbReference type="NCBIfam" id="TIGR01082">
    <property type="entry name" value="murC"/>
    <property type="match status" value="1"/>
</dbReference>
<keyword evidence="5 18" id="KW-0436">Ligase</keyword>
<dbReference type="EMBL" id="RQHW01000047">
    <property type="protein sequence ID" value="TGN18608.1"/>
    <property type="molecule type" value="Genomic_DNA"/>
</dbReference>
<evidence type="ECO:0000256" key="13">
    <source>
        <dbReference type="ARBA" id="ARBA00047833"/>
    </source>
</evidence>
<dbReference type="InterPro" id="IPR036615">
    <property type="entry name" value="Mur_ligase_C_dom_sf"/>
</dbReference>
<feature type="domain" description="Mur ligase N-terminal catalytic" evidence="15">
    <location>
        <begin position="13"/>
        <end position="107"/>
    </location>
</feature>
<dbReference type="GO" id="GO:0009252">
    <property type="term" value="P:peptidoglycan biosynthetic process"/>
    <property type="evidence" value="ECO:0007669"/>
    <property type="project" value="UniProtKB-UniRule"/>
</dbReference>
<reference evidence="18" key="1">
    <citation type="journal article" date="2019" name="PLoS Negl. Trop. Dis.">
        <title>Revisiting the worldwide diversity of Leptospira species in the environment.</title>
        <authorList>
            <person name="Vincent A.T."/>
            <person name="Schiettekatte O."/>
            <person name="Bourhy P."/>
            <person name="Veyrier F.J."/>
            <person name="Picardeau M."/>
        </authorList>
    </citation>
    <scope>NUCLEOTIDE SEQUENCE [LARGE SCALE GENOMIC DNA]</scope>
    <source>
        <strain evidence="18">201300427</strain>
    </source>
</reference>